<accession>A0A4C1W5I9</accession>
<dbReference type="GO" id="GO:0003743">
    <property type="term" value="F:translation initiation factor activity"/>
    <property type="evidence" value="ECO:0007669"/>
    <property type="project" value="UniProtKB-KW"/>
</dbReference>
<dbReference type="PRINTS" id="PR01443">
    <property type="entry name" value="TFIID30KDSUB"/>
</dbReference>
<evidence type="ECO:0000256" key="2">
    <source>
        <dbReference type="ARBA" id="ARBA00023015"/>
    </source>
</evidence>
<keyword evidence="3" id="KW-0804">Transcription</keyword>
<gene>
    <name evidence="6" type="primary">TAF10</name>
    <name evidence="6" type="ORF">EVAR_76087_1</name>
</gene>
<dbReference type="GO" id="GO:1990841">
    <property type="term" value="F:promoter-specific chromatin binding"/>
    <property type="evidence" value="ECO:0007669"/>
    <property type="project" value="TreeGrafter"/>
</dbReference>
<keyword evidence="6" id="KW-0396">Initiation factor</keyword>
<comment type="similarity">
    <text evidence="5">Belongs to the TAF10 family.</text>
</comment>
<evidence type="ECO:0000256" key="3">
    <source>
        <dbReference type="ARBA" id="ARBA00023163"/>
    </source>
</evidence>
<comment type="caution">
    <text evidence="6">The sequence shown here is derived from an EMBL/GenBank/DDBJ whole genome shotgun (WGS) entry which is preliminary data.</text>
</comment>
<name>A0A4C1W5I9_EUMVA</name>
<dbReference type="GO" id="GO:0005669">
    <property type="term" value="C:transcription factor TFIID complex"/>
    <property type="evidence" value="ECO:0007669"/>
    <property type="project" value="TreeGrafter"/>
</dbReference>
<dbReference type="STRING" id="151549.A0A4C1W5I9"/>
<reference evidence="6 7" key="1">
    <citation type="journal article" date="2019" name="Commun. Biol.">
        <title>The bagworm genome reveals a unique fibroin gene that provides high tensile strength.</title>
        <authorList>
            <person name="Kono N."/>
            <person name="Nakamura H."/>
            <person name="Ohtoshi R."/>
            <person name="Tomita M."/>
            <person name="Numata K."/>
            <person name="Arakawa K."/>
        </authorList>
    </citation>
    <scope>NUCLEOTIDE SEQUENCE [LARGE SCALE GENOMIC DNA]</scope>
</reference>
<dbReference type="GO" id="GO:0016251">
    <property type="term" value="F:RNA polymerase II general transcription initiation factor activity"/>
    <property type="evidence" value="ECO:0007669"/>
    <property type="project" value="TreeGrafter"/>
</dbReference>
<dbReference type="Pfam" id="PF03540">
    <property type="entry name" value="TAF10"/>
    <property type="match status" value="1"/>
</dbReference>
<sequence length="131" mass="14241">MEYKPNTAGNLIMGADDDEDTGGASAALADFLLQLDNYTPSVPDAVVAHYLDSAGFHTQDPRLIRLIALAAQKFLSEIANDALQHCKVRTSGQPTAKGHKPKERRFLMTMDDLAPALLDCGIVARKPPYFV</sequence>
<evidence type="ECO:0000313" key="6">
    <source>
        <dbReference type="EMBL" id="GBP45782.1"/>
    </source>
</evidence>
<keyword evidence="2" id="KW-0805">Transcription regulation</keyword>
<protein>
    <submittedName>
        <fullName evidence="6">Transcription initiation factor TFIID subunit 10</fullName>
    </submittedName>
</protein>
<dbReference type="InterPro" id="IPR003923">
    <property type="entry name" value="TAF10"/>
</dbReference>
<dbReference type="OrthoDB" id="154356at2759"/>
<dbReference type="Proteomes" id="UP000299102">
    <property type="component" value="Unassembled WGS sequence"/>
</dbReference>
<keyword evidence="7" id="KW-1185">Reference proteome</keyword>
<dbReference type="PANTHER" id="PTHR21242">
    <property type="entry name" value="TRANSCRIPTION INITIATION FACTOR TFIID SUBUNIT 10"/>
    <property type="match status" value="1"/>
</dbReference>
<evidence type="ECO:0000256" key="1">
    <source>
        <dbReference type="ARBA" id="ARBA00004123"/>
    </source>
</evidence>
<dbReference type="PANTHER" id="PTHR21242:SF0">
    <property type="entry name" value="TRANSCRIPTION INITIATION FACTOR TFIID SUBUNIT 10"/>
    <property type="match status" value="1"/>
</dbReference>
<dbReference type="EMBL" id="BGZK01000471">
    <property type="protein sequence ID" value="GBP45782.1"/>
    <property type="molecule type" value="Genomic_DNA"/>
</dbReference>
<dbReference type="GO" id="GO:0006367">
    <property type="term" value="P:transcription initiation at RNA polymerase II promoter"/>
    <property type="evidence" value="ECO:0007669"/>
    <property type="project" value="TreeGrafter"/>
</dbReference>
<keyword evidence="4" id="KW-0539">Nucleus</keyword>
<evidence type="ECO:0000313" key="7">
    <source>
        <dbReference type="Proteomes" id="UP000299102"/>
    </source>
</evidence>
<evidence type="ECO:0000256" key="5">
    <source>
        <dbReference type="ARBA" id="ARBA00025730"/>
    </source>
</evidence>
<comment type="subcellular location">
    <subcellularLocation>
        <location evidence="1">Nucleus</location>
    </subcellularLocation>
</comment>
<dbReference type="AlphaFoldDB" id="A0A4C1W5I9"/>
<evidence type="ECO:0000256" key="4">
    <source>
        <dbReference type="ARBA" id="ARBA00023242"/>
    </source>
</evidence>
<dbReference type="GO" id="GO:0000124">
    <property type="term" value="C:SAGA complex"/>
    <property type="evidence" value="ECO:0007669"/>
    <property type="project" value="TreeGrafter"/>
</dbReference>
<dbReference type="CDD" id="cd07982">
    <property type="entry name" value="HFD_TAF10"/>
    <property type="match status" value="1"/>
</dbReference>
<organism evidence="6 7">
    <name type="scientific">Eumeta variegata</name>
    <name type="common">Bagworm moth</name>
    <name type="synonym">Eumeta japonica</name>
    <dbReference type="NCBI Taxonomy" id="151549"/>
    <lineage>
        <taxon>Eukaryota</taxon>
        <taxon>Metazoa</taxon>
        <taxon>Ecdysozoa</taxon>
        <taxon>Arthropoda</taxon>
        <taxon>Hexapoda</taxon>
        <taxon>Insecta</taxon>
        <taxon>Pterygota</taxon>
        <taxon>Neoptera</taxon>
        <taxon>Endopterygota</taxon>
        <taxon>Lepidoptera</taxon>
        <taxon>Glossata</taxon>
        <taxon>Ditrysia</taxon>
        <taxon>Tineoidea</taxon>
        <taxon>Psychidae</taxon>
        <taxon>Oiketicinae</taxon>
        <taxon>Eumeta</taxon>
    </lineage>
</organism>
<keyword evidence="6" id="KW-0648">Protein biosynthesis</keyword>
<proteinExistence type="inferred from homology"/>